<protein>
    <recommendedName>
        <fullName evidence="3">F-box domain-containing protein</fullName>
    </recommendedName>
</protein>
<keyword evidence="2" id="KW-1185">Reference proteome</keyword>
<dbReference type="AlphaFoldDB" id="A0A8H5FE82"/>
<dbReference type="Proteomes" id="UP000559256">
    <property type="component" value="Unassembled WGS sequence"/>
</dbReference>
<accession>A0A8H5FE82</accession>
<dbReference type="OrthoDB" id="3050057at2759"/>
<dbReference type="EMBL" id="JAACJM010000282">
    <property type="protein sequence ID" value="KAF5333865.1"/>
    <property type="molecule type" value="Genomic_DNA"/>
</dbReference>
<evidence type="ECO:0008006" key="3">
    <source>
        <dbReference type="Google" id="ProtNLM"/>
    </source>
</evidence>
<dbReference type="SUPFAM" id="SSF52047">
    <property type="entry name" value="RNI-like"/>
    <property type="match status" value="1"/>
</dbReference>
<name>A0A8H5FE82_9AGAR</name>
<gene>
    <name evidence="1" type="ORF">D9758_017105</name>
</gene>
<proteinExistence type="predicted"/>
<reference evidence="1 2" key="1">
    <citation type="journal article" date="2020" name="ISME J.">
        <title>Uncovering the hidden diversity of litter-decomposition mechanisms in mushroom-forming fungi.</title>
        <authorList>
            <person name="Floudas D."/>
            <person name="Bentzer J."/>
            <person name="Ahren D."/>
            <person name="Johansson T."/>
            <person name="Persson P."/>
            <person name="Tunlid A."/>
        </authorList>
    </citation>
    <scope>NUCLEOTIDE SEQUENCE [LARGE SCALE GENOMIC DNA]</scope>
    <source>
        <strain evidence="1 2">CBS 291.85</strain>
    </source>
</reference>
<dbReference type="Gene3D" id="3.80.10.10">
    <property type="entry name" value="Ribonuclease Inhibitor"/>
    <property type="match status" value="1"/>
</dbReference>
<evidence type="ECO:0000313" key="1">
    <source>
        <dbReference type="EMBL" id="KAF5333865.1"/>
    </source>
</evidence>
<dbReference type="InterPro" id="IPR032675">
    <property type="entry name" value="LRR_dom_sf"/>
</dbReference>
<evidence type="ECO:0000313" key="2">
    <source>
        <dbReference type="Proteomes" id="UP000559256"/>
    </source>
</evidence>
<comment type="caution">
    <text evidence="1">The sequence shown here is derived from an EMBL/GenBank/DDBJ whole genome shotgun (WGS) entry which is preliminary data.</text>
</comment>
<sequence length="530" mass="59594">MTGLIDLPTETLHAIIAEVGLEYQHLTIFRSVCKRLNAITEPSLFSEVTINTHPNTLLMTTIPFCKALCNPEFGGSQRATGPNCLAVHVKKLKITSRPAETYSRSRSPLSDYLQSSSLPGFDRESLLNAWPEQFIQTLASFVNVVSVHWTISEHTLKRMFAEIPETLTKHATLSKFRLEGPYWAPYCPEPICLHHLKNLQTLVINERFPYDGFYASILQPLSTVLKNSPDLEEIELDSPSPTTVRRGPPNEPYSLADLFANVSPTVSLKIRKLKLKGLSLASHMNHEAIIIPHLKSLTYLTVDDGLGMKDDFWRILWKAKADLEELEVKSGVVEGLLKYLGEFHSGLRILHLRGITKGSDSAQLDHLADIFYGSILPRFARKLRKLVIVPSHEGKWCFELHTLDVFSKCTNLQHLEVCLRLGSVYDVMMPLLNLAHALPNLSTLSLRSVGSPLNQQSWRWSRSDNFSTIESVLRDAIPAEEHANSPLQISVGHSMFSIGRGEDGSLKYCNPRQPNLNLLRGYALEMSRNQ</sequence>
<organism evidence="1 2">
    <name type="scientific">Tetrapyrgos nigripes</name>
    <dbReference type="NCBI Taxonomy" id="182062"/>
    <lineage>
        <taxon>Eukaryota</taxon>
        <taxon>Fungi</taxon>
        <taxon>Dikarya</taxon>
        <taxon>Basidiomycota</taxon>
        <taxon>Agaricomycotina</taxon>
        <taxon>Agaricomycetes</taxon>
        <taxon>Agaricomycetidae</taxon>
        <taxon>Agaricales</taxon>
        <taxon>Marasmiineae</taxon>
        <taxon>Marasmiaceae</taxon>
        <taxon>Tetrapyrgos</taxon>
    </lineage>
</organism>